<feature type="chain" id="PRO_5034626300" description="FAS1 domain-containing protein" evidence="1">
    <location>
        <begin position="16"/>
        <end position="485"/>
    </location>
</feature>
<dbReference type="SMART" id="SM00554">
    <property type="entry name" value="FAS1"/>
    <property type="match status" value="2"/>
</dbReference>
<dbReference type="PROSITE" id="PS50213">
    <property type="entry name" value="FAS1"/>
    <property type="match status" value="2"/>
</dbReference>
<dbReference type="AlphaFoldDB" id="A0A8H5G4D0"/>
<dbReference type="OrthoDB" id="7700931at2759"/>
<feature type="signal peptide" evidence="1">
    <location>
        <begin position="1"/>
        <end position="15"/>
    </location>
</feature>
<reference evidence="3 4" key="1">
    <citation type="journal article" date="2020" name="ISME J.">
        <title>Uncovering the hidden diversity of litter-decomposition mechanisms in mushroom-forming fungi.</title>
        <authorList>
            <person name="Floudas D."/>
            <person name="Bentzer J."/>
            <person name="Ahren D."/>
            <person name="Johansson T."/>
            <person name="Persson P."/>
            <person name="Tunlid A."/>
        </authorList>
    </citation>
    <scope>NUCLEOTIDE SEQUENCE [LARGE SCALE GENOMIC DNA]</scope>
    <source>
        <strain evidence="3 4">CBS 146.42</strain>
    </source>
</reference>
<dbReference type="PANTHER" id="PTHR10900:SF125">
    <property type="entry name" value="FAS1 DOMAIN-CONTAINING PROTEIN YLR001C"/>
    <property type="match status" value="1"/>
</dbReference>
<dbReference type="SUPFAM" id="SSF82153">
    <property type="entry name" value="FAS1 domain"/>
    <property type="match status" value="2"/>
</dbReference>
<evidence type="ECO:0000259" key="2">
    <source>
        <dbReference type="PROSITE" id="PS50213"/>
    </source>
</evidence>
<sequence length="485" mass="54905">MLFSVLLCFNGLVTASPTFGPWSRNLNPLSFFSEQLPLHIVSEFAKGTARDEVIFKEKHAEEHTIWEIIKDNSRFTKLTKAIEFADAIKYFDDKDADFTFFATPDWAIPRGEGDCENLANVDQFTDIDDASLVLAQGCHWHDALAAAEQLDAYPLLDDKKKERRKKFLKRLVQAILAYEALPEAIDSFSLGDNQTYATKLAIPGVLAGQPLRVRVEQKLLPPSTSVNFLSKVIYPDVKASNGIIHVVNAPVLPPLAGFQTLFLLPGQFSILTSAIQRVGLTDNVDLRYVERDDGDGYELQGSSALTLFAPTNSAFERLPLKLRLFLFSPFGYCALRKVLEYHVVPDLVVHTDYQYNKSAHANPGNMYSSSYGKVISDAHLELPTLLEDHYINVHVKKYEFNLPVPGPDKPSVVKTEVEVNHHEVLVSDVVTSNAAVHIVDRLLDPRHHHHHHHHHDHRDCYERFCQSDNSWEDWEDWLVDWANST</sequence>
<evidence type="ECO:0000313" key="4">
    <source>
        <dbReference type="Proteomes" id="UP000559027"/>
    </source>
</evidence>
<name>A0A8H5G4D0_9AGAR</name>
<feature type="domain" description="FAS1" evidence="2">
    <location>
        <begin position="255"/>
        <end position="443"/>
    </location>
</feature>
<feature type="domain" description="FAS1" evidence="2">
    <location>
        <begin position="62"/>
        <end position="251"/>
    </location>
</feature>
<dbReference type="Proteomes" id="UP000559027">
    <property type="component" value="Unassembled WGS sequence"/>
</dbReference>
<evidence type="ECO:0000313" key="3">
    <source>
        <dbReference type="EMBL" id="KAF5358121.1"/>
    </source>
</evidence>
<dbReference type="EMBL" id="JAACJO010000005">
    <property type="protein sequence ID" value="KAF5358121.1"/>
    <property type="molecule type" value="Genomic_DNA"/>
</dbReference>
<dbReference type="InterPro" id="IPR050904">
    <property type="entry name" value="Adhesion/Biosynth-related"/>
</dbReference>
<dbReference type="InterPro" id="IPR000782">
    <property type="entry name" value="FAS1_domain"/>
</dbReference>
<dbReference type="Pfam" id="PF02469">
    <property type="entry name" value="Fasciclin"/>
    <property type="match status" value="2"/>
</dbReference>
<evidence type="ECO:0000256" key="1">
    <source>
        <dbReference type="SAM" id="SignalP"/>
    </source>
</evidence>
<accession>A0A8H5G4D0</accession>
<dbReference type="Gene3D" id="2.30.180.10">
    <property type="entry name" value="FAS1 domain"/>
    <property type="match status" value="2"/>
</dbReference>
<organism evidence="3 4">
    <name type="scientific">Leucocoprinus leucothites</name>
    <dbReference type="NCBI Taxonomy" id="201217"/>
    <lineage>
        <taxon>Eukaryota</taxon>
        <taxon>Fungi</taxon>
        <taxon>Dikarya</taxon>
        <taxon>Basidiomycota</taxon>
        <taxon>Agaricomycotina</taxon>
        <taxon>Agaricomycetes</taxon>
        <taxon>Agaricomycetidae</taxon>
        <taxon>Agaricales</taxon>
        <taxon>Agaricineae</taxon>
        <taxon>Agaricaceae</taxon>
        <taxon>Leucocoprinus</taxon>
    </lineage>
</organism>
<proteinExistence type="predicted"/>
<gene>
    <name evidence="3" type="ORF">D9756_001768</name>
</gene>
<dbReference type="InterPro" id="IPR036378">
    <property type="entry name" value="FAS1_dom_sf"/>
</dbReference>
<keyword evidence="1" id="KW-0732">Signal</keyword>
<comment type="caution">
    <text evidence="3">The sequence shown here is derived from an EMBL/GenBank/DDBJ whole genome shotgun (WGS) entry which is preliminary data.</text>
</comment>
<keyword evidence="4" id="KW-1185">Reference proteome</keyword>
<dbReference type="GO" id="GO:0005615">
    <property type="term" value="C:extracellular space"/>
    <property type="evidence" value="ECO:0007669"/>
    <property type="project" value="TreeGrafter"/>
</dbReference>
<protein>
    <recommendedName>
        <fullName evidence="2">FAS1 domain-containing protein</fullName>
    </recommendedName>
</protein>
<dbReference type="PANTHER" id="PTHR10900">
    <property type="entry name" value="PERIOSTIN-RELATED"/>
    <property type="match status" value="1"/>
</dbReference>